<evidence type="ECO:0000313" key="1">
    <source>
        <dbReference type="EMBL" id="KAL3739859.1"/>
    </source>
</evidence>
<proteinExistence type="predicted"/>
<name>A0ABD3KNF5_EUCGL</name>
<comment type="caution">
    <text evidence="1">The sequence shown here is derived from an EMBL/GenBank/DDBJ whole genome shotgun (WGS) entry which is preliminary data.</text>
</comment>
<evidence type="ECO:0000313" key="2">
    <source>
        <dbReference type="Proteomes" id="UP001634007"/>
    </source>
</evidence>
<dbReference type="Proteomes" id="UP001634007">
    <property type="component" value="Unassembled WGS sequence"/>
</dbReference>
<keyword evidence="2" id="KW-1185">Reference proteome</keyword>
<dbReference type="EMBL" id="JBJKBG010000005">
    <property type="protein sequence ID" value="KAL3739859.1"/>
    <property type="molecule type" value="Genomic_DNA"/>
</dbReference>
<dbReference type="AlphaFoldDB" id="A0ABD3KNF5"/>
<sequence length="146" mass="17142">MKPIHNMIYEEEVITGEEEGFKWNNLRSSEAKRRTLTKSLSELEFEELKGFVDLGFLFLEEDRVDSSLVSIIYGLCNKIKDGEEDDEDGYEKLTAGESVVPISYKTITWKWWEEKRKEDPLMKWKVPSLGNETDIKESLKWCFNCC</sequence>
<reference evidence="1 2" key="1">
    <citation type="submission" date="2024-11" db="EMBL/GenBank/DDBJ databases">
        <title>Chromosome-level genome assembly of Eucalyptus globulus Labill. provides insights into its genome evolution.</title>
        <authorList>
            <person name="Li X."/>
        </authorList>
    </citation>
    <scope>NUCLEOTIDE SEQUENCE [LARGE SCALE GENOMIC DNA]</scope>
    <source>
        <strain evidence="1">CL2024</strain>
        <tissue evidence="1">Fresh tender leaves</tissue>
    </source>
</reference>
<dbReference type="PANTHER" id="PTHR33785:SF12">
    <property type="entry name" value="DUF1685 FAMILY PROTEIN"/>
    <property type="match status" value="1"/>
</dbReference>
<dbReference type="PANTHER" id="PTHR33785">
    <property type="entry name" value="OS06G0550800 PROTEIN"/>
    <property type="match status" value="1"/>
</dbReference>
<gene>
    <name evidence="1" type="ORF">ACJRO7_021175</name>
</gene>
<organism evidence="1 2">
    <name type="scientific">Eucalyptus globulus</name>
    <name type="common">Tasmanian blue gum</name>
    <dbReference type="NCBI Taxonomy" id="34317"/>
    <lineage>
        <taxon>Eukaryota</taxon>
        <taxon>Viridiplantae</taxon>
        <taxon>Streptophyta</taxon>
        <taxon>Embryophyta</taxon>
        <taxon>Tracheophyta</taxon>
        <taxon>Spermatophyta</taxon>
        <taxon>Magnoliopsida</taxon>
        <taxon>eudicotyledons</taxon>
        <taxon>Gunneridae</taxon>
        <taxon>Pentapetalae</taxon>
        <taxon>rosids</taxon>
        <taxon>malvids</taxon>
        <taxon>Myrtales</taxon>
        <taxon>Myrtaceae</taxon>
        <taxon>Myrtoideae</taxon>
        <taxon>Eucalypteae</taxon>
        <taxon>Eucalyptus</taxon>
    </lineage>
</organism>
<accession>A0ABD3KNF5</accession>
<protein>
    <submittedName>
        <fullName evidence="1">Uncharacterized protein</fullName>
    </submittedName>
</protein>